<dbReference type="CDD" id="cd11386">
    <property type="entry name" value="MCP_signal"/>
    <property type="match status" value="1"/>
</dbReference>
<sequence>MNISKRILMPTIAVVIGAIVIVLAVVIGVFANFSNSSLSGDVKTYSAVLENQFASLWEESEVSAAMIAGDDAVNEALVTGDTQALSARVAALDEDAEVDFVTVTDRDGKVVLRTHNPDKKGDSIVGQENIKRALAGETYTTAEQGTEIALSVRTGTPIWGNSGEVIGVISAGFRLDTFDFVDSLKEMIDAEFTVFSGDERLSTTVLDDKGERAVGTKATEKVSAQVLAGEEYEGQAEVVGKNAFVKYLPLKDAEEQVIGMLFVGEYTAESTAVIFKMIWETGLVALILVGLAFFLIRMTSKKISKPIEYMVDAAEELSAGAVDVSVEPKTNLREITELSRAFNEMIVAFKNQAVALQEISEGNYSIDMELASENDVVGKAIVQILDSNNVLIRDIKRSADGVSQGAKQVAGGAQELASGSTEQAAAVQQISASIQQVLAQAETSSERAEQAYEEMQKAVEYVGASIESMTEMTRAMDEISESSANIEKVIKVIDDIAFQTNILALNAAVEAARAGNAGKGFAVVAEEVRNLASKSAEAAKETSGLIQASIEKVVEGTTITTKTSESLQQVAEISNHSASSIHQVDEMSRVQKDAIREINSSVEQIAAVTQSNSATSEESAASAEQMASQAQTLNQIVGKFKLRNESPKGKFEVLKRKID</sequence>
<organism evidence="12 13">
    <name type="scientific">Ohessyouella blattaphilus</name>
    <dbReference type="NCBI Taxonomy" id="2949333"/>
    <lineage>
        <taxon>Bacteria</taxon>
        <taxon>Bacillati</taxon>
        <taxon>Bacillota</taxon>
        <taxon>Clostridia</taxon>
        <taxon>Lachnospirales</taxon>
        <taxon>Lachnospiraceae</taxon>
        <taxon>Ohessyouella</taxon>
    </lineage>
</organism>
<feature type="transmembrane region" description="Helical" evidence="9">
    <location>
        <begin position="12"/>
        <end position="33"/>
    </location>
</feature>
<dbReference type="PANTHER" id="PTHR43531">
    <property type="entry name" value="PROTEIN ICFG"/>
    <property type="match status" value="1"/>
</dbReference>
<dbReference type="Pfam" id="PF17202">
    <property type="entry name" value="sCache_3_3"/>
    <property type="match status" value="1"/>
</dbReference>
<protein>
    <submittedName>
        <fullName evidence="12">Methyl-accepting chemotaxis protein</fullName>
    </submittedName>
</protein>
<evidence type="ECO:0000256" key="4">
    <source>
        <dbReference type="ARBA" id="ARBA00022692"/>
    </source>
</evidence>
<dbReference type="EMBL" id="JAMZFV010000029">
    <property type="protein sequence ID" value="MCP1111353.1"/>
    <property type="molecule type" value="Genomic_DNA"/>
</dbReference>
<keyword evidence="8" id="KW-0807">Transducer</keyword>
<keyword evidence="6 9" id="KW-0472">Membrane</keyword>
<evidence type="ECO:0000313" key="12">
    <source>
        <dbReference type="EMBL" id="MCP1111353.1"/>
    </source>
</evidence>
<dbReference type="Pfam" id="PF00015">
    <property type="entry name" value="MCPsignal"/>
    <property type="match status" value="1"/>
</dbReference>
<comment type="caution">
    <text evidence="12">The sequence shown here is derived from an EMBL/GenBank/DDBJ whole genome shotgun (WGS) entry which is preliminary data.</text>
</comment>
<dbReference type="SUPFAM" id="SSF58104">
    <property type="entry name" value="Methyl-accepting chemotaxis protein (MCP) signaling domain"/>
    <property type="match status" value="1"/>
</dbReference>
<gene>
    <name evidence="12" type="ORF">NK118_13945</name>
</gene>
<evidence type="ECO:0000256" key="6">
    <source>
        <dbReference type="ARBA" id="ARBA00023136"/>
    </source>
</evidence>
<dbReference type="SUPFAM" id="SSF103190">
    <property type="entry name" value="Sensory domain-like"/>
    <property type="match status" value="2"/>
</dbReference>
<comment type="subcellular location">
    <subcellularLocation>
        <location evidence="1">Cell membrane</location>
        <topology evidence="1">Multi-pass membrane protein</topology>
    </subcellularLocation>
</comment>
<dbReference type="InterPro" id="IPR004089">
    <property type="entry name" value="MCPsignal_dom"/>
</dbReference>
<evidence type="ECO:0000256" key="5">
    <source>
        <dbReference type="ARBA" id="ARBA00022989"/>
    </source>
</evidence>
<feature type="domain" description="Methyl-accepting transducer" evidence="10">
    <location>
        <begin position="398"/>
        <end position="627"/>
    </location>
</feature>
<dbReference type="Pfam" id="PF00672">
    <property type="entry name" value="HAMP"/>
    <property type="match status" value="1"/>
</dbReference>
<feature type="transmembrane region" description="Helical" evidence="9">
    <location>
        <begin position="277"/>
        <end position="296"/>
    </location>
</feature>
<evidence type="ECO:0000256" key="7">
    <source>
        <dbReference type="ARBA" id="ARBA00029447"/>
    </source>
</evidence>
<feature type="domain" description="HAMP" evidence="11">
    <location>
        <begin position="301"/>
        <end position="354"/>
    </location>
</feature>
<evidence type="ECO:0000256" key="1">
    <source>
        <dbReference type="ARBA" id="ARBA00004651"/>
    </source>
</evidence>
<dbReference type="Gene3D" id="1.10.287.950">
    <property type="entry name" value="Methyl-accepting chemotaxis protein"/>
    <property type="match status" value="1"/>
</dbReference>
<dbReference type="PRINTS" id="PR00260">
    <property type="entry name" value="CHEMTRNSDUCR"/>
</dbReference>
<dbReference type="Gene3D" id="6.10.340.10">
    <property type="match status" value="1"/>
</dbReference>
<evidence type="ECO:0000256" key="2">
    <source>
        <dbReference type="ARBA" id="ARBA00022475"/>
    </source>
</evidence>
<keyword evidence="4 9" id="KW-0812">Transmembrane</keyword>
<dbReference type="Gene3D" id="3.30.450.20">
    <property type="entry name" value="PAS domain"/>
    <property type="match status" value="1"/>
</dbReference>
<comment type="similarity">
    <text evidence="7">Belongs to the methyl-accepting chemotaxis (MCP) protein family.</text>
</comment>
<dbReference type="RefSeq" id="WP_262070228.1">
    <property type="nucleotide sequence ID" value="NZ_JAMXOC010000029.1"/>
</dbReference>
<dbReference type="InterPro" id="IPR029151">
    <property type="entry name" value="Sensor-like_sf"/>
</dbReference>
<dbReference type="SMART" id="SM00304">
    <property type="entry name" value="HAMP"/>
    <property type="match status" value="1"/>
</dbReference>
<evidence type="ECO:0000256" key="9">
    <source>
        <dbReference type="SAM" id="Phobius"/>
    </source>
</evidence>
<evidence type="ECO:0000259" key="10">
    <source>
        <dbReference type="PROSITE" id="PS50111"/>
    </source>
</evidence>
<dbReference type="InterPro" id="IPR004090">
    <property type="entry name" value="Chemotax_Me-accpt_rcpt"/>
</dbReference>
<dbReference type="SMART" id="SM00283">
    <property type="entry name" value="MA"/>
    <property type="match status" value="1"/>
</dbReference>
<keyword evidence="2" id="KW-1003">Cell membrane</keyword>
<keyword evidence="5 9" id="KW-1133">Transmembrane helix</keyword>
<dbReference type="CDD" id="cd06225">
    <property type="entry name" value="HAMP"/>
    <property type="match status" value="1"/>
</dbReference>
<name>A0ABT1EKX0_9FIRM</name>
<dbReference type="PROSITE" id="PS50885">
    <property type="entry name" value="HAMP"/>
    <property type="match status" value="1"/>
</dbReference>
<reference evidence="12 13" key="1">
    <citation type="journal article" date="2022" name="Genome Biol. Evol.">
        <title>Host diet, physiology and behaviors set the stage for Lachnospiraceae cladogenesis.</title>
        <authorList>
            <person name="Vera-Ponce De Leon A."/>
            <person name="Schneider M."/>
            <person name="Jahnes B.C."/>
            <person name="Sadowski V."/>
            <person name="Camuy-Velez L.A."/>
            <person name="Duan J."/>
            <person name="Sabree Z.L."/>
        </authorList>
    </citation>
    <scope>NUCLEOTIDE SEQUENCE [LARGE SCALE GENOMIC DNA]</scope>
    <source>
        <strain evidence="12 13">PAL227</strain>
    </source>
</reference>
<accession>A0ABT1EKX0</accession>
<keyword evidence="13" id="KW-1185">Reference proteome</keyword>
<keyword evidence="3" id="KW-0145">Chemotaxis</keyword>
<dbReference type="Proteomes" id="UP001523565">
    <property type="component" value="Unassembled WGS sequence"/>
</dbReference>
<dbReference type="PROSITE" id="PS50111">
    <property type="entry name" value="CHEMOTAXIS_TRANSDUC_2"/>
    <property type="match status" value="1"/>
</dbReference>
<dbReference type="CDD" id="cd18773">
    <property type="entry name" value="PDC1_HK_sensor"/>
    <property type="match status" value="1"/>
</dbReference>
<dbReference type="PANTHER" id="PTHR43531:SF11">
    <property type="entry name" value="METHYL-ACCEPTING CHEMOTAXIS PROTEIN 3"/>
    <property type="match status" value="1"/>
</dbReference>
<evidence type="ECO:0000256" key="8">
    <source>
        <dbReference type="PROSITE-ProRule" id="PRU00284"/>
    </source>
</evidence>
<dbReference type="InterPro" id="IPR003660">
    <property type="entry name" value="HAMP_dom"/>
</dbReference>
<proteinExistence type="inferred from homology"/>
<evidence type="ECO:0000256" key="3">
    <source>
        <dbReference type="ARBA" id="ARBA00022500"/>
    </source>
</evidence>
<dbReference type="InterPro" id="IPR033463">
    <property type="entry name" value="sCache_3"/>
</dbReference>
<evidence type="ECO:0000313" key="13">
    <source>
        <dbReference type="Proteomes" id="UP001523565"/>
    </source>
</evidence>
<evidence type="ECO:0000259" key="11">
    <source>
        <dbReference type="PROSITE" id="PS50885"/>
    </source>
</evidence>
<dbReference type="InterPro" id="IPR051310">
    <property type="entry name" value="MCP_chemotaxis"/>
</dbReference>